<dbReference type="AlphaFoldDB" id="A0A0M3DHK2"/>
<comment type="caution">
    <text evidence="1">The sequence shown here is derived from an EMBL/GenBank/DDBJ whole genome shotgun (WGS) entry which is preliminary data.</text>
</comment>
<sequence>MEKHLLTHRNLEHNEILLYSKHISSFMNLKENKLYKKNHIYESNDIVYLKNILLNILNLS</sequence>
<proteinExistence type="predicted"/>
<keyword evidence="2" id="KW-1185">Reference proteome</keyword>
<dbReference type="RefSeq" id="WP_046822639.1">
    <property type="nucleotide sequence ID" value="NZ_LBBT01000147.1"/>
</dbReference>
<protein>
    <submittedName>
        <fullName evidence="1">Uncharacterized protein</fullName>
    </submittedName>
</protein>
<evidence type="ECO:0000313" key="2">
    <source>
        <dbReference type="Proteomes" id="UP000034407"/>
    </source>
</evidence>
<gene>
    <name evidence="1" type="ORF">VN21_07095</name>
</gene>
<reference evidence="1 2" key="1">
    <citation type="submission" date="2015-04" db="EMBL/GenBank/DDBJ databases">
        <title>Microcin producing Clostridium sp. JC272T.</title>
        <authorList>
            <person name="Jyothsna T."/>
            <person name="Sasikala C."/>
            <person name="Ramana C."/>
        </authorList>
    </citation>
    <scope>NUCLEOTIDE SEQUENCE [LARGE SCALE GENOMIC DNA]</scope>
    <source>
        <strain evidence="1 2">JC272</strain>
    </source>
</reference>
<dbReference type="Proteomes" id="UP000034407">
    <property type="component" value="Unassembled WGS sequence"/>
</dbReference>
<organism evidence="1 2">
    <name type="scientific">Paraclostridium benzoelyticum</name>
    <dbReference type="NCBI Taxonomy" id="1629550"/>
    <lineage>
        <taxon>Bacteria</taxon>
        <taxon>Bacillati</taxon>
        <taxon>Bacillota</taxon>
        <taxon>Clostridia</taxon>
        <taxon>Peptostreptococcales</taxon>
        <taxon>Peptostreptococcaceae</taxon>
        <taxon>Paraclostridium</taxon>
    </lineage>
</organism>
<name>A0A0M3DHK2_9FIRM</name>
<dbReference type="EMBL" id="LBBT01000147">
    <property type="protein sequence ID" value="KKY01803.1"/>
    <property type="molecule type" value="Genomic_DNA"/>
</dbReference>
<evidence type="ECO:0000313" key="1">
    <source>
        <dbReference type="EMBL" id="KKY01803.1"/>
    </source>
</evidence>
<dbReference type="PATRIC" id="fig|1629550.3.peg.865"/>
<accession>A0A0M3DHK2</accession>